<reference evidence="2 3" key="1">
    <citation type="submission" date="2014-06" db="EMBL/GenBank/DDBJ databases">
        <title>The draft genome sequence of Idiomarina salinarum ISL-52.</title>
        <authorList>
            <person name="Du J."/>
            <person name="Shao Z."/>
        </authorList>
    </citation>
    <scope>NUCLEOTIDE SEQUENCE [LARGE SCALE GENOMIC DNA]</scope>
    <source>
        <strain evidence="2 3">ISL-52</strain>
    </source>
</reference>
<dbReference type="InterPro" id="IPR006342">
    <property type="entry name" value="FkbM_mtfrase"/>
</dbReference>
<dbReference type="EMBL" id="JPER01000004">
    <property type="protein sequence ID" value="KFZ30627.1"/>
    <property type="molecule type" value="Genomic_DNA"/>
</dbReference>
<evidence type="ECO:0000313" key="3">
    <source>
        <dbReference type="Proteomes" id="UP000054363"/>
    </source>
</evidence>
<dbReference type="InterPro" id="IPR052514">
    <property type="entry name" value="SAM-dependent_MTase"/>
</dbReference>
<protein>
    <recommendedName>
        <fullName evidence="1">Methyltransferase FkbM domain-containing protein</fullName>
    </recommendedName>
</protein>
<feature type="domain" description="Methyltransferase FkbM" evidence="1">
    <location>
        <begin position="68"/>
        <end position="215"/>
    </location>
</feature>
<organism evidence="2 3">
    <name type="scientific">Pseudidiomarina salinarum</name>
    <dbReference type="NCBI Taxonomy" id="435908"/>
    <lineage>
        <taxon>Bacteria</taxon>
        <taxon>Pseudomonadati</taxon>
        <taxon>Pseudomonadota</taxon>
        <taxon>Gammaproteobacteria</taxon>
        <taxon>Alteromonadales</taxon>
        <taxon>Idiomarinaceae</taxon>
        <taxon>Pseudidiomarina</taxon>
    </lineage>
</organism>
<keyword evidence="3" id="KW-1185">Reference proteome</keyword>
<dbReference type="Gene3D" id="3.40.50.150">
    <property type="entry name" value="Vaccinia Virus protein VP39"/>
    <property type="match status" value="1"/>
</dbReference>
<dbReference type="PANTHER" id="PTHR34203">
    <property type="entry name" value="METHYLTRANSFERASE, FKBM FAMILY PROTEIN"/>
    <property type="match status" value="1"/>
</dbReference>
<evidence type="ECO:0000313" key="2">
    <source>
        <dbReference type="EMBL" id="KFZ30627.1"/>
    </source>
</evidence>
<dbReference type="PANTHER" id="PTHR34203:SF15">
    <property type="entry name" value="SLL1173 PROTEIN"/>
    <property type="match status" value="1"/>
</dbReference>
<dbReference type="SUPFAM" id="SSF53335">
    <property type="entry name" value="S-adenosyl-L-methionine-dependent methyltransferases"/>
    <property type="match status" value="1"/>
</dbReference>
<comment type="caution">
    <text evidence="2">The sequence shown here is derived from an EMBL/GenBank/DDBJ whole genome shotgun (WGS) entry which is preliminary data.</text>
</comment>
<proteinExistence type="predicted"/>
<sequence>MLRQPFRNQVLSKYGKAVLADTWNGMLLVEAGDFAVGRKLLDKGEYDRQDIEWLAENLGGKAGHIVIVGTHIGSLLIPLSKISERVTGFEADLTNFELVSHNLLLNQVSNAKVNNKAVGAEAGEVTVRRNTLNTGNSSISLKPVKDLPTVDMVTLDTWLADDKDTVSLMVMDIEGHELHALKGGKDTLERTEMLYIEYSPSLLENHESTGDALLEYIGRFFSDMYILHGEVQHYSVKEGMDYLASLSGKRGLLRNLLFTKKPLHGA</sequence>
<dbReference type="STRING" id="435908.IDSA_08835"/>
<gene>
    <name evidence="2" type="ORF">IDSA_08835</name>
</gene>
<dbReference type="eggNOG" id="COG2520">
    <property type="taxonomic scope" value="Bacteria"/>
</dbReference>
<dbReference type="NCBIfam" id="TIGR01444">
    <property type="entry name" value="fkbM_fam"/>
    <property type="match status" value="1"/>
</dbReference>
<accession>A0A094IU11</accession>
<name>A0A094IU11_9GAMM</name>
<evidence type="ECO:0000259" key="1">
    <source>
        <dbReference type="Pfam" id="PF05050"/>
    </source>
</evidence>
<dbReference type="AlphaFoldDB" id="A0A094IU11"/>
<dbReference type="Proteomes" id="UP000054363">
    <property type="component" value="Unassembled WGS sequence"/>
</dbReference>
<dbReference type="InterPro" id="IPR029063">
    <property type="entry name" value="SAM-dependent_MTases_sf"/>
</dbReference>
<dbReference type="Pfam" id="PF05050">
    <property type="entry name" value="Methyltransf_21"/>
    <property type="match status" value="1"/>
</dbReference>